<evidence type="ECO:0000256" key="3">
    <source>
        <dbReference type="ARBA" id="ARBA00022679"/>
    </source>
</evidence>
<feature type="region of interest" description="Disordered" evidence="9">
    <location>
        <begin position="1005"/>
        <end position="1032"/>
    </location>
</feature>
<evidence type="ECO:0000256" key="8">
    <source>
        <dbReference type="ARBA" id="ARBA00048679"/>
    </source>
</evidence>
<dbReference type="InterPro" id="IPR050629">
    <property type="entry name" value="STE20/SPS1-PAK"/>
</dbReference>
<dbReference type="AlphaFoldDB" id="A0A177WY83"/>
<dbReference type="Pfam" id="PF00069">
    <property type="entry name" value="Pkinase"/>
    <property type="match status" value="1"/>
</dbReference>
<feature type="region of interest" description="Disordered" evidence="9">
    <location>
        <begin position="173"/>
        <end position="200"/>
    </location>
</feature>
<evidence type="ECO:0000259" key="11">
    <source>
        <dbReference type="PROSITE" id="PS50219"/>
    </source>
</evidence>
<dbReference type="Gene3D" id="1.10.510.10">
    <property type="entry name" value="Transferase(Phosphotransferase) domain 1"/>
    <property type="match status" value="1"/>
</dbReference>
<feature type="compositionally biased region" description="Basic and acidic residues" evidence="9">
    <location>
        <begin position="1105"/>
        <end position="1131"/>
    </location>
</feature>
<evidence type="ECO:0000256" key="1">
    <source>
        <dbReference type="ARBA" id="ARBA00008874"/>
    </source>
</evidence>
<keyword evidence="6" id="KW-0067">ATP-binding</keyword>
<evidence type="ECO:0000313" key="13">
    <source>
        <dbReference type="Proteomes" id="UP000077115"/>
    </source>
</evidence>
<dbReference type="eggNOG" id="KOG0574">
    <property type="taxonomic scope" value="Eukaryota"/>
</dbReference>
<feature type="domain" description="CNH" evidence="11">
    <location>
        <begin position="229"/>
        <end position="613"/>
    </location>
</feature>
<evidence type="ECO:0000256" key="6">
    <source>
        <dbReference type="ARBA" id="ARBA00022840"/>
    </source>
</evidence>
<feature type="compositionally biased region" description="Polar residues" evidence="9">
    <location>
        <begin position="812"/>
        <end position="844"/>
    </location>
</feature>
<keyword evidence="2" id="KW-0723">Serine/threonine-protein kinase</keyword>
<feature type="compositionally biased region" description="Basic and acidic residues" evidence="9">
    <location>
        <begin position="845"/>
        <end position="860"/>
    </location>
</feature>
<dbReference type="GO" id="GO:0005737">
    <property type="term" value="C:cytoplasm"/>
    <property type="evidence" value="ECO:0007669"/>
    <property type="project" value="TreeGrafter"/>
</dbReference>
<feature type="region of interest" description="Disordered" evidence="9">
    <location>
        <begin position="675"/>
        <end position="860"/>
    </location>
</feature>
<feature type="region of interest" description="Disordered" evidence="9">
    <location>
        <begin position="120"/>
        <end position="143"/>
    </location>
</feature>
<dbReference type="Pfam" id="PF00780">
    <property type="entry name" value="CNH"/>
    <property type="match status" value="1"/>
</dbReference>
<feature type="region of interest" description="Disordered" evidence="9">
    <location>
        <begin position="1057"/>
        <end position="1177"/>
    </location>
</feature>
<feature type="compositionally biased region" description="Polar residues" evidence="9">
    <location>
        <begin position="1087"/>
        <end position="1097"/>
    </location>
</feature>
<keyword evidence="5" id="KW-0418">Kinase</keyword>
<feature type="compositionally biased region" description="Polar residues" evidence="9">
    <location>
        <begin position="900"/>
        <end position="928"/>
    </location>
</feature>
<comment type="similarity">
    <text evidence="1">Belongs to the protein kinase superfamily. STE Ser/Thr protein kinase family. STE20 subfamily.</text>
</comment>
<evidence type="ECO:0000313" key="12">
    <source>
        <dbReference type="EMBL" id="OAJ44842.1"/>
    </source>
</evidence>
<dbReference type="EMBL" id="DS022313">
    <property type="protein sequence ID" value="OAJ44842.1"/>
    <property type="molecule type" value="Genomic_DNA"/>
</dbReference>
<dbReference type="GO" id="GO:0004674">
    <property type="term" value="F:protein serine/threonine kinase activity"/>
    <property type="evidence" value="ECO:0007669"/>
    <property type="project" value="UniProtKB-KW"/>
</dbReference>
<reference evidence="12 13" key="1">
    <citation type="submission" date="2006-10" db="EMBL/GenBank/DDBJ databases">
        <title>The Genome Sequence of Batrachochytrium dendrobatidis JEL423.</title>
        <authorList>
            <consortium name="The Broad Institute Genome Sequencing Platform"/>
            <person name="Birren B."/>
            <person name="Lander E."/>
            <person name="Galagan J."/>
            <person name="Cuomo C."/>
            <person name="Devon K."/>
            <person name="Jaffe D."/>
            <person name="Butler J."/>
            <person name="Alvarez P."/>
            <person name="Gnerre S."/>
            <person name="Grabherr M."/>
            <person name="Kleber M."/>
            <person name="Mauceli E."/>
            <person name="Brockman W."/>
            <person name="Young S."/>
            <person name="LaButti K."/>
            <person name="Sykes S."/>
            <person name="DeCaprio D."/>
            <person name="Crawford M."/>
            <person name="Koehrsen M."/>
            <person name="Engels R."/>
            <person name="Montgomery P."/>
            <person name="Pearson M."/>
            <person name="Howarth C."/>
            <person name="Larson L."/>
            <person name="White J."/>
            <person name="O'Leary S."/>
            <person name="Kodira C."/>
            <person name="Zeng Q."/>
            <person name="Yandava C."/>
            <person name="Alvarado L."/>
            <person name="Longcore J."/>
            <person name="James T."/>
        </authorList>
    </citation>
    <scope>NUCLEOTIDE SEQUENCE [LARGE SCALE GENOMIC DNA]</scope>
    <source>
        <strain evidence="12 13">JEL423</strain>
    </source>
</reference>
<feature type="compositionally biased region" description="Polar residues" evidence="9">
    <location>
        <begin position="777"/>
        <end position="790"/>
    </location>
</feature>
<dbReference type="SUPFAM" id="SSF56112">
    <property type="entry name" value="Protein kinase-like (PK-like)"/>
    <property type="match status" value="1"/>
</dbReference>
<feature type="region of interest" description="Disordered" evidence="9">
    <location>
        <begin position="894"/>
        <end position="946"/>
    </location>
</feature>
<feature type="compositionally biased region" description="Polar residues" evidence="9">
    <location>
        <begin position="736"/>
        <end position="745"/>
    </location>
</feature>
<evidence type="ECO:0000259" key="10">
    <source>
        <dbReference type="PROSITE" id="PS50011"/>
    </source>
</evidence>
<keyword evidence="3" id="KW-0808">Transferase</keyword>
<sequence length="1252" mass="137947">MTDPDSTSGRDATYDSKSDIWSLGITAIEIAEKNPPLSDIHPMRALQLIPKSEIGFAKPKNFSKPFIDFVSQCLIKSPAKRPSAAELLEHPFFAKIKGVSREKIVSDLVAKAKTIAEKKKAGFSVDDDDDDDDDRRAEAPPKLIAETVKQAEAAKDQRSVTAILPTVNSASLTDTHAQHQQQQNKIQLPSSQTQPQSHQISPTDFPVFVNAVQSVELQVFEPTPITASRNEFFTADVLDGIYMLLGGDKGLYFIDLTEGTIKQPVPLIRDVRFRQIEILHEYGVIMALSGKRDHVRQYKLASIRRLIRYLLGDNIRTVAKMNMNLPMAAALLDNEQIASTPVDDFYANLNRDSVDEAALVSRWTTDFIKIIATRDTKSFLIEKTETTIYLTVLFRQDIVLFEWAKEPYLKFMKLKAFWLPETPQFLMMFHDGLVARELCLGYTGEMNMVDVEHSKVKEILVHRDFRERAGAKPRWRNFSQIPFSHEKLQEMMRNTVRPQGTVNRKLAAVSGSNAYTAAAQSAPPIDRYFLGTYDRVTKVVDITAQPMMGSGVGGWKNGVCWSEPPVHLILRPLEHVIAAGINTIEIVNWKSAELRQRLTVDSSCSLRVLCPRQCGMIVAVDRKKKGSFFYWMREKPGTLKTAPKQIVAAPVSTSASFATNSSAAAISTASGATVVDESHSTKSDGLPQQPEVSSSNIEDANRQPSDQKSITYAGLPSMPVISSSNPSTHSRPSTNDSARNGSMDTQVLQQQPSSFQQHRDQQQALAAVPNQRPLHGNSPSQHAMHSVSSPQSPPARSRDELADQFESVKLTEGQQQYGVDSSTPTKVYTSQDTASARDSQTRTQLPDDKTTPSKYDHRQNVKQDNVLHSHTAAIQAAVQAANTPGGISAIRSQKYESHQTRQPSSGATGKLQYSPSANGAPTLDTSILSDLHGGSPDSPGEIPISMPRQNNIATASLPPSQMHRPSVVMHQQPIPPTAVGYAQQPAHPYPVVPVTRVLSPASGQYQKYASGGQPRPNNDVHQQAAGPDPQYAQDPRYAEYYAQYYAQQQYMVDPRYAHQQQHYIRPGPPSLSSGGGHPSQSGDSSRQTHVSSVQHASEPNLHALGHSEVRYTHDPRYSIDPRYAQDPRDGRGSISSRDSGLTSAGQPTRMHIRPGAAAGFGPGVHDPQSGVHAHPSPQQQYDARYAQYGVQLQQQQGIPVQYANDPRYAQYYAQHMQQAQQQQQYAQQQRATGGSISGPGSGSGSERPPQPK</sequence>
<proteinExistence type="inferred from homology"/>
<feature type="domain" description="Protein kinase" evidence="10">
    <location>
        <begin position="1"/>
        <end position="93"/>
    </location>
</feature>
<dbReference type="PANTHER" id="PTHR48012:SF10">
    <property type="entry name" value="FI20177P1"/>
    <property type="match status" value="1"/>
</dbReference>
<feature type="compositionally biased region" description="Polar residues" evidence="9">
    <location>
        <begin position="690"/>
        <end position="710"/>
    </location>
</feature>
<evidence type="ECO:0008006" key="14">
    <source>
        <dbReference type="Google" id="ProtNLM"/>
    </source>
</evidence>
<dbReference type="PROSITE" id="PS50219">
    <property type="entry name" value="CNH"/>
    <property type="match status" value="1"/>
</dbReference>
<dbReference type="InterPro" id="IPR011009">
    <property type="entry name" value="Kinase-like_dom_sf"/>
</dbReference>
<accession>A0A177WY83</accession>
<comment type="catalytic activity">
    <reaction evidence="8">
        <text>L-seryl-[protein] + ATP = O-phospho-L-seryl-[protein] + ADP + H(+)</text>
        <dbReference type="Rhea" id="RHEA:17989"/>
        <dbReference type="Rhea" id="RHEA-COMP:9863"/>
        <dbReference type="Rhea" id="RHEA-COMP:11604"/>
        <dbReference type="ChEBI" id="CHEBI:15378"/>
        <dbReference type="ChEBI" id="CHEBI:29999"/>
        <dbReference type="ChEBI" id="CHEBI:30616"/>
        <dbReference type="ChEBI" id="CHEBI:83421"/>
        <dbReference type="ChEBI" id="CHEBI:456216"/>
        <dbReference type="EC" id="2.7.11.1"/>
    </reaction>
</comment>
<dbReference type="STRING" id="403673.A0A177WY83"/>
<comment type="catalytic activity">
    <reaction evidence="7">
        <text>L-threonyl-[protein] + ATP = O-phospho-L-threonyl-[protein] + ADP + H(+)</text>
        <dbReference type="Rhea" id="RHEA:46608"/>
        <dbReference type="Rhea" id="RHEA-COMP:11060"/>
        <dbReference type="Rhea" id="RHEA-COMP:11605"/>
        <dbReference type="ChEBI" id="CHEBI:15378"/>
        <dbReference type="ChEBI" id="CHEBI:30013"/>
        <dbReference type="ChEBI" id="CHEBI:30616"/>
        <dbReference type="ChEBI" id="CHEBI:61977"/>
        <dbReference type="ChEBI" id="CHEBI:456216"/>
        <dbReference type="EC" id="2.7.11.1"/>
    </reaction>
</comment>
<evidence type="ECO:0000256" key="7">
    <source>
        <dbReference type="ARBA" id="ARBA00047899"/>
    </source>
</evidence>
<feature type="compositionally biased region" description="Polar residues" evidence="9">
    <location>
        <begin position="184"/>
        <end position="200"/>
    </location>
</feature>
<keyword evidence="4" id="KW-0547">Nucleotide-binding</keyword>
<dbReference type="InterPro" id="IPR000719">
    <property type="entry name" value="Prot_kinase_dom"/>
</dbReference>
<reference evidence="12 13" key="2">
    <citation type="submission" date="2016-05" db="EMBL/GenBank/DDBJ databases">
        <title>Lineage-specific infection strategies underlie the spectrum of fungal disease in amphibians.</title>
        <authorList>
            <person name="Cuomo C.A."/>
            <person name="Farrer R.A."/>
            <person name="James T."/>
            <person name="Longcore J."/>
            <person name="Birren B."/>
        </authorList>
    </citation>
    <scope>NUCLEOTIDE SEQUENCE [LARGE SCALE GENOMIC DNA]</scope>
    <source>
        <strain evidence="12 13">JEL423</strain>
    </source>
</reference>
<feature type="compositionally biased region" description="Low complexity" evidence="9">
    <location>
        <begin position="1214"/>
        <end position="1229"/>
    </location>
</feature>
<dbReference type="Proteomes" id="UP000077115">
    <property type="component" value="Unassembled WGS sequence"/>
</dbReference>
<dbReference type="PANTHER" id="PTHR48012">
    <property type="entry name" value="STERILE20-LIKE KINASE, ISOFORM B-RELATED"/>
    <property type="match status" value="1"/>
</dbReference>
<evidence type="ECO:0000256" key="2">
    <source>
        <dbReference type="ARBA" id="ARBA00022527"/>
    </source>
</evidence>
<protein>
    <recommendedName>
        <fullName evidence="14">Protein kinase domain-containing protein</fullName>
    </recommendedName>
</protein>
<dbReference type="PROSITE" id="PS50011">
    <property type="entry name" value="PROTEIN_KINASE_DOM"/>
    <property type="match status" value="1"/>
</dbReference>
<feature type="region of interest" description="Disordered" evidence="9">
    <location>
        <begin position="1214"/>
        <end position="1252"/>
    </location>
</feature>
<feature type="compositionally biased region" description="Low complexity" evidence="9">
    <location>
        <begin position="722"/>
        <end position="735"/>
    </location>
</feature>
<dbReference type="InterPro" id="IPR001180">
    <property type="entry name" value="CNH_dom"/>
</dbReference>
<evidence type="ECO:0000256" key="4">
    <source>
        <dbReference type="ARBA" id="ARBA00022741"/>
    </source>
</evidence>
<gene>
    <name evidence="12" type="ORF">BDEG_28030</name>
</gene>
<dbReference type="VEuPathDB" id="FungiDB:BDEG_28030"/>
<name>A0A177WY83_BATDL</name>
<dbReference type="OrthoDB" id="248923at2759"/>
<evidence type="ECO:0000256" key="9">
    <source>
        <dbReference type="SAM" id="MobiDB-lite"/>
    </source>
</evidence>
<organism evidence="12 13">
    <name type="scientific">Batrachochytrium dendrobatidis (strain JEL423)</name>
    <dbReference type="NCBI Taxonomy" id="403673"/>
    <lineage>
        <taxon>Eukaryota</taxon>
        <taxon>Fungi</taxon>
        <taxon>Fungi incertae sedis</taxon>
        <taxon>Chytridiomycota</taxon>
        <taxon>Chytridiomycota incertae sedis</taxon>
        <taxon>Chytridiomycetes</taxon>
        <taxon>Rhizophydiales</taxon>
        <taxon>Rhizophydiales incertae sedis</taxon>
        <taxon>Batrachochytrium</taxon>
    </lineage>
</organism>
<dbReference type="GO" id="GO:0005524">
    <property type="term" value="F:ATP binding"/>
    <property type="evidence" value="ECO:0007669"/>
    <property type="project" value="UniProtKB-KW"/>
</dbReference>
<feature type="compositionally biased region" description="Low complexity" evidence="9">
    <location>
        <begin position="746"/>
        <end position="756"/>
    </location>
</feature>
<evidence type="ECO:0000256" key="5">
    <source>
        <dbReference type="ARBA" id="ARBA00022777"/>
    </source>
</evidence>